<evidence type="ECO:0000256" key="12">
    <source>
        <dbReference type="PROSITE-ProRule" id="PRU00182"/>
    </source>
</evidence>
<dbReference type="SUPFAM" id="SSF52374">
    <property type="entry name" value="Nucleotidylyl transferase"/>
    <property type="match status" value="1"/>
</dbReference>
<dbReference type="Pfam" id="PF00579">
    <property type="entry name" value="tRNA-synt_1b"/>
    <property type="match status" value="1"/>
</dbReference>
<evidence type="ECO:0000256" key="2">
    <source>
        <dbReference type="ARBA" id="ARBA00022490"/>
    </source>
</evidence>
<keyword evidence="7 11" id="KW-0648">Protein biosynthesis</keyword>
<dbReference type="CDD" id="cd00165">
    <property type="entry name" value="S4"/>
    <property type="match status" value="1"/>
</dbReference>
<proteinExistence type="inferred from homology"/>
<dbReference type="STRING" id="471514.AN477_09080"/>
<keyword evidence="15" id="KW-1185">Reference proteome</keyword>
<dbReference type="GO" id="GO:0003723">
    <property type="term" value="F:RNA binding"/>
    <property type="evidence" value="ECO:0007669"/>
    <property type="project" value="UniProtKB-KW"/>
</dbReference>
<accession>A0A0P9CEL1</accession>
<feature type="domain" description="Tyrosine--tRNA ligase SYY-like C-terminal" evidence="13">
    <location>
        <begin position="334"/>
        <end position="417"/>
    </location>
</feature>
<dbReference type="InterPro" id="IPR054608">
    <property type="entry name" value="SYY-like_C"/>
</dbReference>
<dbReference type="GO" id="GO:0042803">
    <property type="term" value="F:protein homodimerization activity"/>
    <property type="evidence" value="ECO:0007669"/>
    <property type="project" value="UniProtKB-ARBA"/>
</dbReference>
<dbReference type="GO" id="GO:0005829">
    <property type="term" value="C:cytosol"/>
    <property type="evidence" value="ECO:0007669"/>
    <property type="project" value="TreeGrafter"/>
</dbReference>
<evidence type="ECO:0000259" key="13">
    <source>
        <dbReference type="Pfam" id="PF22421"/>
    </source>
</evidence>
<dbReference type="Gene3D" id="1.10.240.10">
    <property type="entry name" value="Tyrosyl-Transfer RNA Synthetase"/>
    <property type="match status" value="1"/>
</dbReference>
<keyword evidence="4 11" id="KW-0547">Nucleotide-binding</keyword>
<dbReference type="HAMAP" id="MF_02006">
    <property type="entry name" value="Tyr_tRNA_synth_type1"/>
    <property type="match status" value="1"/>
</dbReference>
<comment type="similarity">
    <text evidence="10 11">Belongs to the class-I aminoacyl-tRNA synthetase family. TyrS type 1 subfamily.</text>
</comment>
<dbReference type="GO" id="GO:0005524">
    <property type="term" value="F:ATP binding"/>
    <property type="evidence" value="ECO:0007669"/>
    <property type="project" value="UniProtKB-UniRule"/>
</dbReference>
<dbReference type="InterPro" id="IPR024088">
    <property type="entry name" value="Tyr-tRNA-ligase_bac-type"/>
</dbReference>
<evidence type="ECO:0000256" key="7">
    <source>
        <dbReference type="ARBA" id="ARBA00022917"/>
    </source>
</evidence>
<comment type="catalytic activity">
    <reaction evidence="9 11">
        <text>tRNA(Tyr) + L-tyrosine + ATP = L-tyrosyl-tRNA(Tyr) + AMP + diphosphate + H(+)</text>
        <dbReference type="Rhea" id="RHEA:10220"/>
        <dbReference type="Rhea" id="RHEA-COMP:9706"/>
        <dbReference type="Rhea" id="RHEA-COMP:9707"/>
        <dbReference type="ChEBI" id="CHEBI:15378"/>
        <dbReference type="ChEBI" id="CHEBI:30616"/>
        <dbReference type="ChEBI" id="CHEBI:33019"/>
        <dbReference type="ChEBI" id="CHEBI:58315"/>
        <dbReference type="ChEBI" id="CHEBI:78442"/>
        <dbReference type="ChEBI" id="CHEBI:78536"/>
        <dbReference type="ChEBI" id="CHEBI:456215"/>
        <dbReference type="EC" id="6.1.1.1"/>
    </reaction>
</comment>
<evidence type="ECO:0000256" key="3">
    <source>
        <dbReference type="ARBA" id="ARBA00022598"/>
    </source>
</evidence>
<dbReference type="FunFam" id="3.40.50.620:FF:000008">
    <property type="entry name" value="Tyrosine--tRNA ligase"/>
    <property type="match status" value="1"/>
</dbReference>
<dbReference type="EMBL" id="LJCO01000041">
    <property type="protein sequence ID" value="KPV44048.1"/>
    <property type="molecule type" value="Genomic_DNA"/>
</dbReference>
<evidence type="ECO:0000313" key="15">
    <source>
        <dbReference type="Proteomes" id="UP000050482"/>
    </source>
</evidence>
<evidence type="ECO:0000256" key="4">
    <source>
        <dbReference type="ARBA" id="ARBA00022741"/>
    </source>
</evidence>
<dbReference type="PATRIC" id="fig|471514.4.peg.3402"/>
<dbReference type="InterPro" id="IPR036986">
    <property type="entry name" value="S4_RNA-bd_sf"/>
</dbReference>
<dbReference type="Gene3D" id="3.10.290.10">
    <property type="entry name" value="RNA-binding S4 domain"/>
    <property type="match status" value="1"/>
</dbReference>
<dbReference type="InterPro" id="IPR024107">
    <property type="entry name" value="Tyr-tRNA-ligase_bac_1"/>
</dbReference>
<dbReference type="SUPFAM" id="SSF55174">
    <property type="entry name" value="Alpha-L RNA-binding motif"/>
    <property type="match status" value="1"/>
</dbReference>
<feature type="binding site" evidence="11">
    <location>
        <position position="174"/>
    </location>
    <ligand>
        <name>L-tyrosine</name>
        <dbReference type="ChEBI" id="CHEBI:58315"/>
    </ligand>
</feature>
<dbReference type="AlphaFoldDB" id="A0A0P9CEL1"/>
<comment type="subcellular location">
    <subcellularLocation>
        <location evidence="1 11">Cytoplasm</location>
    </subcellularLocation>
</comment>
<sequence>MSHMLEDLEYRGLLFQITDRDELARLLDEQSISLYVGFDPTADSLHIGSLLPILTLRRFQLAGHKPIAVVGGATGLIGDPSGRKSERTLNSPEVVEGWTEKIQNQLSRFIDFERSENKGQVVNNLDWSKFMTVIEFLRDVGKNFSVNTMLSRESVATRLEGGISFTEFSYMLLQANDFLELFNRHDCVLQIGGSDQWGNIVAGIDLIRRVTGQQGYGLTLPLVTKADGTKFGKTESGAVWLDETKTSVYQFYQFWVNTGDEDVIRFLKYFTFLSREEIDELEQEVQTNPGGRKAQKVLAEQITALVHGKAETERAIHMSGVLFSGNIEGLTVTELQDVFQGVPSTVIAAGDPMDIVSLLVASGACTSRRQAREDVTNGAVSVNGVRVTDVERTFGREDMFGSEYLVFRRGKKKYFLLKFE</sequence>
<dbReference type="CDD" id="cd00805">
    <property type="entry name" value="TyrRS_core"/>
    <property type="match status" value="1"/>
</dbReference>
<dbReference type="NCBIfam" id="TIGR00234">
    <property type="entry name" value="tyrS"/>
    <property type="match status" value="1"/>
</dbReference>
<gene>
    <name evidence="11" type="primary">tyrS</name>
    <name evidence="14" type="ORF">AN477_09080</name>
</gene>
<evidence type="ECO:0000256" key="8">
    <source>
        <dbReference type="ARBA" id="ARBA00023146"/>
    </source>
</evidence>
<dbReference type="Gene3D" id="3.40.50.620">
    <property type="entry name" value="HUPs"/>
    <property type="match status" value="1"/>
</dbReference>
<keyword evidence="5 11" id="KW-0067">ATP-binding</keyword>
<keyword evidence="3 11" id="KW-0436">Ligase</keyword>
<dbReference type="FunFam" id="1.10.240.10:FF:000001">
    <property type="entry name" value="Tyrosine--tRNA ligase"/>
    <property type="match status" value="1"/>
</dbReference>
<dbReference type="InterPro" id="IPR002307">
    <property type="entry name" value="Tyr-tRNA-ligase"/>
</dbReference>
<evidence type="ECO:0000256" key="9">
    <source>
        <dbReference type="ARBA" id="ARBA00048248"/>
    </source>
</evidence>
<dbReference type="InterPro" id="IPR002305">
    <property type="entry name" value="aa-tRNA-synth_Ic"/>
</dbReference>
<dbReference type="GO" id="GO:0006437">
    <property type="term" value="P:tyrosyl-tRNA aminoacylation"/>
    <property type="evidence" value="ECO:0007669"/>
    <property type="project" value="UniProtKB-UniRule"/>
</dbReference>
<evidence type="ECO:0000256" key="1">
    <source>
        <dbReference type="ARBA" id="ARBA00004496"/>
    </source>
</evidence>
<comment type="caution">
    <text evidence="14">The sequence shown here is derived from an EMBL/GenBank/DDBJ whole genome shotgun (WGS) entry which is preliminary data.</text>
</comment>
<dbReference type="RefSeq" id="WP_054968858.1">
    <property type="nucleotide sequence ID" value="NZ_LJCO01000041.1"/>
</dbReference>
<dbReference type="InterPro" id="IPR014729">
    <property type="entry name" value="Rossmann-like_a/b/a_fold"/>
</dbReference>
<dbReference type="Pfam" id="PF22421">
    <property type="entry name" value="SYY_C-terminal"/>
    <property type="match status" value="1"/>
</dbReference>
<dbReference type="PROSITE" id="PS50889">
    <property type="entry name" value="S4"/>
    <property type="match status" value="1"/>
</dbReference>
<comment type="subunit">
    <text evidence="11">Homodimer.</text>
</comment>
<keyword evidence="2 11" id="KW-0963">Cytoplasm</keyword>
<dbReference type="OrthoDB" id="9804243at2"/>
<feature type="binding site" evidence="11">
    <location>
        <position position="35"/>
    </location>
    <ligand>
        <name>L-tyrosine</name>
        <dbReference type="ChEBI" id="CHEBI:58315"/>
    </ligand>
</feature>
<keyword evidence="6 12" id="KW-0694">RNA-binding</keyword>
<comment type="function">
    <text evidence="11">Catalyzes the attachment of tyrosine to tRNA(Tyr) in a two-step reaction: tyrosine is first activated by ATP to form Tyr-AMP and then transferred to the acceptor end of tRNA(Tyr).</text>
</comment>
<feature type="binding site" evidence="11">
    <location>
        <position position="233"/>
    </location>
    <ligand>
        <name>ATP</name>
        <dbReference type="ChEBI" id="CHEBI:30616"/>
    </ligand>
</feature>
<keyword evidence="8 11" id="KW-0030">Aminoacyl-tRNA synthetase</keyword>
<evidence type="ECO:0000256" key="6">
    <source>
        <dbReference type="ARBA" id="ARBA00022884"/>
    </source>
</evidence>
<dbReference type="PANTHER" id="PTHR11766">
    <property type="entry name" value="TYROSYL-TRNA SYNTHETASE"/>
    <property type="match status" value="1"/>
</dbReference>
<dbReference type="GO" id="GO:0004831">
    <property type="term" value="F:tyrosine-tRNA ligase activity"/>
    <property type="evidence" value="ECO:0007669"/>
    <property type="project" value="UniProtKB-UniRule"/>
</dbReference>
<dbReference type="EC" id="6.1.1.1" evidence="11"/>
<evidence type="ECO:0000256" key="5">
    <source>
        <dbReference type="ARBA" id="ARBA00022840"/>
    </source>
</evidence>
<dbReference type="Proteomes" id="UP000050482">
    <property type="component" value="Unassembled WGS sequence"/>
</dbReference>
<reference evidence="14 15" key="1">
    <citation type="submission" date="2015-09" db="EMBL/GenBank/DDBJ databases">
        <title>Draft genome sequence of Alicyclobacillus ferrooxydans DSM 22381.</title>
        <authorList>
            <person name="Hemp J."/>
        </authorList>
    </citation>
    <scope>NUCLEOTIDE SEQUENCE [LARGE SCALE GENOMIC DNA]</scope>
    <source>
        <strain evidence="14 15">TC-34</strain>
    </source>
</reference>
<feature type="short sequence motif" description="'HIGH' region" evidence="11">
    <location>
        <begin position="40"/>
        <end position="49"/>
    </location>
</feature>
<feature type="binding site" evidence="11">
    <location>
        <position position="170"/>
    </location>
    <ligand>
        <name>L-tyrosine</name>
        <dbReference type="ChEBI" id="CHEBI:58315"/>
    </ligand>
</feature>
<dbReference type="PANTHER" id="PTHR11766:SF0">
    <property type="entry name" value="TYROSINE--TRNA LIGASE, MITOCHONDRIAL"/>
    <property type="match status" value="1"/>
</dbReference>
<evidence type="ECO:0000256" key="10">
    <source>
        <dbReference type="ARBA" id="ARBA00060965"/>
    </source>
</evidence>
<feature type="short sequence motif" description="'KMSKS' region" evidence="11">
    <location>
        <begin position="230"/>
        <end position="234"/>
    </location>
</feature>
<organism evidence="14 15">
    <name type="scientific">Alicyclobacillus ferrooxydans</name>
    <dbReference type="NCBI Taxonomy" id="471514"/>
    <lineage>
        <taxon>Bacteria</taxon>
        <taxon>Bacillati</taxon>
        <taxon>Bacillota</taxon>
        <taxon>Bacilli</taxon>
        <taxon>Bacillales</taxon>
        <taxon>Alicyclobacillaceae</taxon>
        <taxon>Alicyclobacillus</taxon>
    </lineage>
</organism>
<dbReference type="PRINTS" id="PR01040">
    <property type="entry name" value="TRNASYNTHTYR"/>
</dbReference>
<protein>
    <recommendedName>
        <fullName evidence="11">Tyrosine--tRNA ligase</fullName>
        <ecNumber evidence="11">6.1.1.1</ecNumber>
    </recommendedName>
    <alternativeName>
        <fullName evidence="11">Tyrosyl-tRNA synthetase</fullName>
        <shortName evidence="11">TyrRS</shortName>
    </alternativeName>
</protein>
<name>A0A0P9CEL1_9BACL</name>
<evidence type="ECO:0000256" key="11">
    <source>
        <dbReference type="HAMAP-Rule" id="MF_02006"/>
    </source>
</evidence>
<evidence type="ECO:0000313" key="14">
    <source>
        <dbReference type="EMBL" id="KPV44048.1"/>
    </source>
</evidence>